<keyword evidence="4 6" id="KW-1133">Transmembrane helix</keyword>
<feature type="domain" description="G-protein coupled receptors family 1 profile" evidence="7">
    <location>
        <begin position="52"/>
        <end position="286"/>
    </location>
</feature>
<dbReference type="PROSITE" id="PS50262">
    <property type="entry name" value="G_PROTEIN_RECEP_F1_2"/>
    <property type="match status" value="1"/>
</dbReference>
<dbReference type="GO" id="GO:0004930">
    <property type="term" value="F:G protein-coupled receptor activity"/>
    <property type="evidence" value="ECO:0007669"/>
    <property type="project" value="InterPro"/>
</dbReference>
<dbReference type="AlphaFoldDB" id="A0AAU9X8C5"/>
<reference evidence="8 9" key="1">
    <citation type="submission" date="2022-05" db="EMBL/GenBank/DDBJ databases">
        <authorList>
            <consortium name="Genoscope - CEA"/>
            <person name="William W."/>
        </authorList>
    </citation>
    <scope>NUCLEOTIDE SEQUENCE [LARGE SCALE GENOMIC DNA]</scope>
</reference>
<evidence type="ECO:0000256" key="2">
    <source>
        <dbReference type="ARBA" id="ARBA00022475"/>
    </source>
</evidence>
<dbReference type="InterPro" id="IPR017452">
    <property type="entry name" value="GPCR_Rhodpsn_7TM"/>
</dbReference>
<accession>A0AAU9X8C5</accession>
<dbReference type="PANTHER" id="PTHR22750">
    <property type="entry name" value="G-PROTEIN COUPLED RECEPTOR"/>
    <property type="match status" value="1"/>
</dbReference>
<evidence type="ECO:0000256" key="4">
    <source>
        <dbReference type="ARBA" id="ARBA00022989"/>
    </source>
</evidence>
<evidence type="ECO:0000259" key="7">
    <source>
        <dbReference type="PROSITE" id="PS50262"/>
    </source>
</evidence>
<keyword evidence="9" id="KW-1185">Reference proteome</keyword>
<comment type="caution">
    <text evidence="8">The sequence shown here is derived from an EMBL/GenBank/DDBJ whole genome shotgun (WGS) entry which is preliminary data.</text>
</comment>
<evidence type="ECO:0000313" key="8">
    <source>
        <dbReference type="EMBL" id="CAH3140427.1"/>
    </source>
</evidence>
<dbReference type="PRINTS" id="PR00237">
    <property type="entry name" value="GPCRRHODOPSN"/>
</dbReference>
<evidence type="ECO:0000313" key="9">
    <source>
        <dbReference type="Proteomes" id="UP001159428"/>
    </source>
</evidence>
<dbReference type="Proteomes" id="UP001159428">
    <property type="component" value="Unassembled WGS sequence"/>
</dbReference>
<feature type="transmembrane region" description="Helical" evidence="6">
    <location>
        <begin position="266"/>
        <end position="288"/>
    </location>
</feature>
<evidence type="ECO:0000256" key="3">
    <source>
        <dbReference type="ARBA" id="ARBA00022692"/>
    </source>
</evidence>
<protein>
    <recommendedName>
        <fullName evidence="7">G-protein coupled receptors family 1 profile domain-containing protein</fullName>
    </recommendedName>
</protein>
<evidence type="ECO:0000256" key="1">
    <source>
        <dbReference type="ARBA" id="ARBA00004651"/>
    </source>
</evidence>
<dbReference type="Gene3D" id="1.20.1070.10">
    <property type="entry name" value="Rhodopsin 7-helix transmembrane proteins"/>
    <property type="match status" value="1"/>
</dbReference>
<dbReference type="InterPro" id="IPR000276">
    <property type="entry name" value="GPCR_Rhodpsn"/>
</dbReference>
<keyword evidence="3 6" id="KW-0812">Transmembrane</keyword>
<feature type="transmembrane region" description="Helical" evidence="6">
    <location>
        <begin position="43"/>
        <end position="62"/>
    </location>
</feature>
<organism evidence="8 9">
    <name type="scientific">Pocillopora meandrina</name>
    <dbReference type="NCBI Taxonomy" id="46732"/>
    <lineage>
        <taxon>Eukaryota</taxon>
        <taxon>Metazoa</taxon>
        <taxon>Cnidaria</taxon>
        <taxon>Anthozoa</taxon>
        <taxon>Hexacorallia</taxon>
        <taxon>Scleractinia</taxon>
        <taxon>Astrocoeniina</taxon>
        <taxon>Pocilloporidae</taxon>
        <taxon>Pocillopora</taxon>
    </lineage>
</organism>
<feature type="transmembrane region" description="Helical" evidence="6">
    <location>
        <begin position="109"/>
        <end position="129"/>
    </location>
</feature>
<proteinExistence type="predicted"/>
<feature type="transmembrane region" description="Helical" evidence="6">
    <location>
        <begin position="238"/>
        <end position="260"/>
    </location>
</feature>
<name>A0AAU9X8C5_9CNID</name>
<dbReference type="Pfam" id="PF00001">
    <property type="entry name" value="7tm_1"/>
    <property type="match status" value="1"/>
</dbReference>
<keyword evidence="2" id="KW-1003">Cell membrane</keyword>
<feature type="transmembrane region" description="Helical" evidence="6">
    <location>
        <begin position="186"/>
        <end position="207"/>
    </location>
</feature>
<sequence length="314" mass="35849">MTVNEKMNSSQYPYEACLIPALDEKLQHQIRDISNYVVLPLDMIMAATSLILNTVICMTVIGTRSLRHPSLLLLCSLAVTDLLWALATLIYYTFVLRNPYMCPENGEEVVLVGNFFFLATLSNLTTISRDRYLAISKPLWYRAYSSTSRVVKVIIFNWLLSALMPVLLYWFKLKNMSLVIYFEGAFYLLLTVLVLAIVYNYVGSLLVSRRYARNIQMSIGQIGTVVNREKKITRMISVIILCFFFSFLPGFLTPLLLIALEMPSEGLARFSGLLFTLNGLLNPLINFAGNKDIRRAIRVKFMCRRQRVHPPTQG</sequence>
<evidence type="ECO:0000256" key="6">
    <source>
        <dbReference type="SAM" id="Phobius"/>
    </source>
</evidence>
<dbReference type="SUPFAM" id="SSF81321">
    <property type="entry name" value="Family A G protein-coupled receptor-like"/>
    <property type="match status" value="1"/>
</dbReference>
<evidence type="ECO:0000256" key="5">
    <source>
        <dbReference type="ARBA" id="ARBA00023136"/>
    </source>
</evidence>
<feature type="transmembrane region" description="Helical" evidence="6">
    <location>
        <begin position="150"/>
        <end position="171"/>
    </location>
</feature>
<feature type="transmembrane region" description="Helical" evidence="6">
    <location>
        <begin position="71"/>
        <end position="94"/>
    </location>
</feature>
<comment type="subcellular location">
    <subcellularLocation>
        <location evidence="1">Cell membrane</location>
        <topology evidence="1">Multi-pass membrane protein</topology>
    </subcellularLocation>
</comment>
<dbReference type="EMBL" id="CALNXJ010000034">
    <property type="protein sequence ID" value="CAH3140427.1"/>
    <property type="molecule type" value="Genomic_DNA"/>
</dbReference>
<dbReference type="GO" id="GO:0005886">
    <property type="term" value="C:plasma membrane"/>
    <property type="evidence" value="ECO:0007669"/>
    <property type="project" value="UniProtKB-SubCell"/>
</dbReference>
<keyword evidence="5 6" id="KW-0472">Membrane</keyword>
<gene>
    <name evidence="8" type="ORF">PMEA_00019178</name>
</gene>